<dbReference type="GO" id="GO:0003676">
    <property type="term" value="F:nucleic acid binding"/>
    <property type="evidence" value="ECO:0007669"/>
    <property type="project" value="InterPro"/>
</dbReference>
<feature type="compositionally biased region" description="Basic and acidic residues" evidence="8">
    <location>
        <begin position="638"/>
        <end position="654"/>
    </location>
</feature>
<dbReference type="Gene3D" id="3.40.50.300">
    <property type="entry name" value="P-loop containing nucleotide triphosphate hydrolases"/>
    <property type="match status" value="2"/>
</dbReference>
<keyword evidence="12" id="KW-1185">Reference proteome</keyword>
<evidence type="ECO:0000256" key="8">
    <source>
        <dbReference type="SAM" id="MobiDB-lite"/>
    </source>
</evidence>
<dbReference type="GO" id="GO:0016787">
    <property type="term" value="F:hydrolase activity"/>
    <property type="evidence" value="ECO:0007669"/>
    <property type="project" value="UniProtKB-KW"/>
</dbReference>
<feature type="domain" description="Helicase ATP-binding" evidence="9">
    <location>
        <begin position="898"/>
        <end position="1073"/>
    </location>
</feature>
<dbReference type="NCBIfam" id="TIGR00614">
    <property type="entry name" value="recQ_fam"/>
    <property type="match status" value="1"/>
</dbReference>
<feature type="compositionally biased region" description="Basic and acidic residues" evidence="8">
    <location>
        <begin position="438"/>
        <end position="455"/>
    </location>
</feature>
<dbReference type="InterPro" id="IPR027417">
    <property type="entry name" value="P-loop_NTPase"/>
</dbReference>
<feature type="region of interest" description="Disordered" evidence="8">
    <location>
        <begin position="578"/>
        <end position="609"/>
    </location>
</feature>
<reference evidence="11 12" key="1">
    <citation type="journal article" date="2015" name="Genome Biol. Evol.">
        <title>Phylogenomic analyses indicate that early fungi evolved digesting cell walls of algal ancestors of land plants.</title>
        <authorList>
            <person name="Chang Y."/>
            <person name="Wang S."/>
            <person name="Sekimoto S."/>
            <person name="Aerts A.L."/>
            <person name="Choi C."/>
            <person name="Clum A."/>
            <person name="LaButti K.M."/>
            <person name="Lindquist E.A."/>
            <person name="Yee Ngan C."/>
            <person name="Ohm R.A."/>
            <person name="Salamov A.A."/>
            <person name="Grigoriev I.V."/>
            <person name="Spatafora J.W."/>
            <person name="Berbee M.L."/>
        </authorList>
    </citation>
    <scope>NUCLEOTIDE SEQUENCE [LARGE SCALE GENOMIC DNA]</scope>
    <source>
        <strain evidence="11 12">JEL478</strain>
    </source>
</reference>
<dbReference type="InterPro" id="IPR001650">
    <property type="entry name" value="Helicase_C-like"/>
</dbReference>
<dbReference type="SMART" id="SM00490">
    <property type="entry name" value="HELICc"/>
    <property type="match status" value="1"/>
</dbReference>
<evidence type="ECO:0000259" key="10">
    <source>
        <dbReference type="PROSITE" id="PS51194"/>
    </source>
</evidence>
<dbReference type="OrthoDB" id="10261556at2759"/>
<dbReference type="GO" id="GO:0009378">
    <property type="term" value="F:four-way junction helicase activity"/>
    <property type="evidence" value="ECO:0007669"/>
    <property type="project" value="TreeGrafter"/>
</dbReference>
<dbReference type="GO" id="GO:0005694">
    <property type="term" value="C:chromosome"/>
    <property type="evidence" value="ECO:0007669"/>
    <property type="project" value="TreeGrafter"/>
</dbReference>
<feature type="compositionally biased region" description="Low complexity" evidence="8">
    <location>
        <begin position="690"/>
        <end position="702"/>
    </location>
</feature>
<evidence type="ECO:0000313" key="12">
    <source>
        <dbReference type="Proteomes" id="UP000070544"/>
    </source>
</evidence>
<feature type="region of interest" description="Disordered" evidence="8">
    <location>
        <begin position="61"/>
        <end position="137"/>
    </location>
</feature>
<dbReference type="GO" id="GO:0005524">
    <property type="term" value="F:ATP binding"/>
    <property type="evidence" value="ECO:0007669"/>
    <property type="project" value="UniProtKB-KW"/>
</dbReference>
<dbReference type="InterPro" id="IPR011545">
    <property type="entry name" value="DEAD/DEAH_box_helicase_dom"/>
</dbReference>
<dbReference type="Proteomes" id="UP000070544">
    <property type="component" value="Unassembled WGS sequence"/>
</dbReference>
<feature type="compositionally biased region" description="Acidic residues" evidence="8">
    <location>
        <begin position="671"/>
        <end position="686"/>
    </location>
</feature>
<comment type="similarity">
    <text evidence="1">Belongs to the helicase family. RecQ subfamily.</text>
</comment>
<dbReference type="EMBL" id="KQ965739">
    <property type="protein sequence ID" value="KXS19313.1"/>
    <property type="molecule type" value="Genomic_DNA"/>
</dbReference>
<dbReference type="GO" id="GO:0005634">
    <property type="term" value="C:nucleus"/>
    <property type="evidence" value="ECO:0007669"/>
    <property type="project" value="TreeGrafter"/>
</dbReference>
<accession>A0A139ARZ2</accession>
<dbReference type="GO" id="GO:0005737">
    <property type="term" value="C:cytoplasm"/>
    <property type="evidence" value="ECO:0007669"/>
    <property type="project" value="TreeGrafter"/>
</dbReference>
<dbReference type="GO" id="GO:0000724">
    <property type="term" value="P:double-strand break repair via homologous recombination"/>
    <property type="evidence" value="ECO:0007669"/>
    <property type="project" value="TreeGrafter"/>
</dbReference>
<evidence type="ECO:0000256" key="3">
    <source>
        <dbReference type="ARBA" id="ARBA00022801"/>
    </source>
</evidence>
<feature type="compositionally biased region" description="Polar residues" evidence="8">
    <location>
        <begin position="499"/>
        <end position="514"/>
    </location>
</feature>
<evidence type="ECO:0000256" key="4">
    <source>
        <dbReference type="ARBA" id="ARBA00022806"/>
    </source>
</evidence>
<feature type="region of interest" description="Disordered" evidence="8">
    <location>
        <begin position="637"/>
        <end position="758"/>
    </location>
</feature>
<dbReference type="PROSITE" id="PS51192">
    <property type="entry name" value="HELICASE_ATP_BIND_1"/>
    <property type="match status" value="1"/>
</dbReference>
<feature type="compositionally biased region" description="Basic residues" evidence="8">
    <location>
        <begin position="475"/>
        <end position="498"/>
    </location>
</feature>
<feature type="compositionally biased region" description="Basic residues" evidence="8">
    <location>
        <begin position="721"/>
        <end position="730"/>
    </location>
</feature>
<feature type="region of interest" description="Disordered" evidence="8">
    <location>
        <begin position="235"/>
        <end position="256"/>
    </location>
</feature>
<feature type="compositionally biased region" description="Basic residues" evidence="8">
    <location>
        <begin position="739"/>
        <end position="748"/>
    </location>
</feature>
<evidence type="ECO:0000313" key="11">
    <source>
        <dbReference type="EMBL" id="KXS19313.1"/>
    </source>
</evidence>
<keyword evidence="5" id="KW-0067">ATP-binding</keyword>
<evidence type="ECO:0000256" key="5">
    <source>
        <dbReference type="ARBA" id="ARBA00022840"/>
    </source>
</evidence>
<keyword evidence="3" id="KW-0378">Hydrolase</keyword>
<organism evidence="11 12">
    <name type="scientific">Gonapodya prolifera (strain JEL478)</name>
    <name type="common">Monoblepharis prolifera</name>
    <dbReference type="NCBI Taxonomy" id="1344416"/>
    <lineage>
        <taxon>Eukaryota</taxon>
        <taxon>Fungi</taxon>
        <taxon>Fungi incertae sedis</taxon>
        <taxon>Chytridiomycota</taxon>
        <taxon>Chytridiomycota incertae sedis</taxon>
        <taxon>Monoblepharidomycetes</taxon>
        <taxon>Monoblepharidales</taxon>
        <taxon>Gonapodyaceae</taxon>
        <taxon>Gonapodya</taxon>
    </lineage>
</organism>
<dbReference type="EC" id="5.6.2.4" evidence="7"/>
<dbReference type="SMART" id="SM00487">
    <property type="entry name" value="DEXDc"/>
    <property type="match status" value="1"/>
</dbReference>
<proteinExistence type="inferred from homology"/>
<keyword evidence="2" id="KW-0547">Nucleotide-binding</keyword>
<dbReference type="InterPro" id="IPR014001">
    <property type="entry name" value="Helicase_ATP-bd"/>
</dbReference>
<comment type="catalytic activity">
    <reaction evidence="6">
        <text>Couples ATP hydrolysis with the unwinding of duplex DNA by translocating in the 3'-5' direction.</text>
        <dbReference type="EC" id="5.6.2.4"/>
    </reaction>
</comment>
<dbReference type="STRING" id="1344416.A0A139ARZ2"/>
<name>A0A139ARZ2_GONPJ</name>
<dbReference type="CDD" id="cd18018">
    <property type="entry name" value="DEXHc_RecQ4-like"/>
    <property type="match status" value="1"/>
</dbReference>
<protein>
    <recommendedName>
        <fullName evidence="7">DNA 3'-5' helicase</fullName>
        <ecNumber evidence="7">5.6.2.4</ecNumber>
    </recommendedName>
</protein>
<feature type="compositionally biased region" description="Basic and acidic residues" evidence="8">
    <location>
        <begin position="61"/>
        <end position="81"/>
    </location>
</feature>
<evidence type="ECO:0000256" key="2">
    <source>
        <dbReference type="ARBA" id="ARBA00022741"/>
    </source>
</evidence>
<dbReference type="Gene3D" id="1.10.10.1460">
    <property type="match status" value="1"/>
</dbReference>
<dbReference type="GO" id="GO:0043138">
    <property type="term" value="F:3'-5' DNA helicase activity"/>
    <property type="evidence" value="ECO:0007669"/>
    <property type="project" value="UniProtKB-EC"/>
</dbReference>
<dbReference type="Pfam" id="PF00270">
    <property type="entry name" value="DEAD"/>
    <property type="match status" value="1"/>
</dbReference>
<evidence type="ECO:0000256" key="1">
    <source>
        <dbReference type="ARBA" id="ARBA00005446"/>
    </source>
</evidence>
<dbReference type="SUPFAM" id="SSF52540">
    <property type="entry name" value="P-loop containing nucleoside triphosphate hydrolases"/>
    <property type="match status" value="1"/>
</dbReference>
<dbReference type="PANTHER" id="PTHR13710:SF108">
    <property type="entry name" value="ATP-DEPENDENT DNA HELICASE Q4"/>
    <property type="match status" value="1"/>
</dbReference>
<dbReference type="PANTHER" id="PTHR13710">
    <property type="entry name" value="DNA HELICASE RECQ FAMILY MEMBER"/>
    <property type="match status" value="1"/>
</dbReference>
<gene>
    <name evidence="11" type="ORF">M427DRAFT_67396</name>
</gene>
<feature type="domain" description="Helicase C-terminal" evidence="10">
    <location>
        <begin position="1100"/>
        <end position="1249"/>
    </location>
</feature>
<sequence length="1590" mass="175441">MAAPPRATPEQYAQFQDLKVSLKLWEKEFERRTGFVPSKADVPKELMPQYKTYARLRKLVKASEQKDLDPDMEQPRNEGETTRFGANAGRSADTPSSKGGKRQPSVVYVRSPFTEESLRRSQHAKTPGSHSKTGDSRFARREMMSTLEQPTSDAFEDDIVQATPARSKILDKSGVLLNVSPSKRLTRRPLEPLGSQVTSNSAKPGIPHIADFGSSLDAPTASSVDLSEKMDVDVDPDKTAAPAPNHTSVDNLPSPAHRTSVEAETSVNVFMTSVPEAPVLPSSGPLGAQINKTGNIKSKVEKDPRIIEDEIHDVETLIGGLKPIPKFHQSIYVKKLAEESPVSLQDFNESQTVDSLATPEHLLNTVPSIQSPIKSDAFDPADFLLPPAGAFAGARKRAAQKRFPLGFGFDHDPEVDDPDAKFVEEEVRALMQQPRLTPLDEKHPFGNGEAVRHPEDVEEQDVTEEGEPKAQKDAPKHHKAGVRTKQAKAKQGKPKSSRTSKAASYDKGNSTTAGRTPKARSETTISANLDASVGGLYTQHDDTDDPRQASALSASPFDFTDTDSGAQWSARWGKVRKVRSTTSTERMSKVTKVAKDSEKATPKSKGNVVLDTQESVGDITVESAAEDAILEAIQIAETEYRSEDIGAEMVEARQRGTSPSDEDDKYGSDESGTESENEDTEWDDEVSTAKGRVGKLSSVSSKRSSRKRKVDEESAEEQPAKKKARKGTRPSKKENSRGVAKKSSRRSGKSGSDVKGGALTNNFVSLKLRSKPIGGGRGRFGKGNKWKFVSKSSVGSSYSLIYDPNKRTMSGAYENPFGEHDNPGLSIKAKIDGRKKWTPTLSFVVDDSEGVERCLLSQNFFDHQNQRDQKFMNVDLRAALNDIGAGHNSFRPGQLDVIKDVLGGKSLLAIMPTGSGKSLCFQLPAFILSRAPNIGPSLTLVITPTIALMEDQIRCLPLGLRGAALSSHHDVAQVMTQLEGGEIDILFITPERLCSRKFVEALSSGKCPRVRLACVDEAHCLSEWSHNFRPTYLHINSILRYQLNVPCILALTGTATLDARRDISNMLELKEVYGSCSVNKNLVLTASRESEREPALVSLLRSPHMKNLEGIIVYCMRKDQCDSVAAYLRVRGFTADSYHAGRTLDERMVIQNDFLRGKLRVVVATVAFGLGINKADVRAVIHYSLPKSLENYVQEIGRAGRDGMTAYCHIFLNREEYTRLRSFAFADTPDEVGIGVVLRSIFGPLQNESSNAAKKKSNSKRQQEHAKELYLKLDDVATEADMKKEVLETLISYLEFERGGTLINVFQKIHSTCRIRFTKGSKEDLASENRLVAAILKNGLVEEGVHVVDIPSLAKSIDETVEDVITELYSLKGKKEIYPEFLDESAHIKVLQQLSQIEIGELQSDLVKKVGKLETSRVEKVDQLYKAIQSVAAATIAECEPILPRLGTPPPDVDDDIMHLDDEAFSGGKTASATLAEQVLKYFQDPKEERLGNNGKRIVSRWGFVDPLLIDNQKAMEFDMVDAVKVLAWRNRDKIKSVRAVARILHGIPSPQYPQSQWGEHKSWAKYRQFNFRELMRIAREALTVDAGLD</sequence>
<evidence type="ECO:0000259" key="9">
    <source>
        <dbReference type="PROSITE" id="PS51192"/>
    </source>
</evidence>
<keyword evidence="4" id="KW-0347">Helicase</keyword>
<feature type="compositionally biased region" description="Low complexity" evidence="8">
    <location>
        <begin position="749"/>
        <end position="758"/>
    </location>
</feature>
<evidence type="ECO:0000256" key="7">
    <source>
        <dbReference type="ARBA" id="ARBA00034808"/>
    </source>
</evidence>
<dbReference type="InterPro" id="IPR004589">
    <property type="entry name" value="DNA_helicase_ATP-dep_RecQ"/>
</dbReference>
<feature type="region of interest" description="Disordered" evidence="8">
    <location>
        <begin position="431"/>
        <end position="565"/>
    </location>
</feature>
<dbReference type="Pfam" id="PF00271">
    <property type="entry name" value="Helicase_C"/>
    <property type="match status" value="1"/>
</dbReference>
<evidence type="ECO:0000256" key="6">
    <source>
        <dbReference type="ARBA" id="ARBA00034617"/>
    </source>
</evidence>
<dbReference type="PROSITE" id="PS51194">
    <property type="entry name" value="HELICASE_CTER"/>
    <property type="match status" value="1"/>
</dbReference>
<feature type="compositionally biased region" description="Acidic residues" evidence="8">
    <location>
        <begin position="456"/>
        <end position="465"/>
    </location>
</feature>